<comment type="caution">
    <text evidence="3">The sequence shown here is derived from an EMBL/GenBank/DDBJ whole genome shotgun (WGS) entry which is preliminary data.</text>
</comment>
<gene>
    <name evidence="2" type="ORF">PGA78_07845</name>
    <name evidence="3" type="ORF">RF672_09120</name>
</gene>
<keyword evidence="1" id="KW-0472">Membrane</keyword>
<protein>
    <submittedName>
        <fullName evidence="3">Uncharacterized protein</fullName>
    </submittedName>
</protein>
<name>A0AAQ0YFN1_LACPA</name>
<evidence type="ECO:0000313" key="4">
    <source>
        <dbReference type="Proteomes" id="UP001212327"/>
    </source>
</evidence>
<keyword evidence="1" id="KW-1133">Transmembrane helix</keyword>
<evidence type="ECO:0000256" key="1">
    <source>
        <dbReference type="SAM" id="Phobius"/>
    </source>
</evidence>
<accession>A0AAQ0YFN1</accession>
<keyword evidence="1" id="KW-0812">Transmembrane</keyword>
<reference evidence="3" key="3">
    <citation type="submission" date="2024-03" db="EMBL/GenBank/DDBJ databases">
        <title>Lacticaseibacillus paracasei KCKM 0992.</title>
        <authorList>
            <person name="Kim T.W."/>
        </authorList>
    </citation>
    <scope>NUCLEOTIDE SEQUENCE</scope>
    <source>
        <strain evidence="3">KCKM 0992</strain>
    </source>
</reference>
<reference evidence="5" key="2">
    <citation type="submission" date="2023-07" db="EMBL/GenBank/DDBJ databases">
        <title>Lacticaseibacillus paracasei KCKM 0992.</title>
        <authorList>
            <person name="Kim T.W."/>
        </authorList>
    </citation>
    <scope>NUCLEOTIDE SEQUENCE [LARGE SCALE GENOMIC DNA]</scope>
    <source>
        <strain evidence="5">KCKM 0992</strain>
    </source>
</reference>
<reference evidence="2 4" key="1">
    <citation type="submission" date="2023-01" db="EMBL/GenBank/DDBJ databases">
        <title>Complete genome sequence of Lacticaseibacillus paracasei SRCM217440 isolated from Makgeolli.</title>
        <authorList>
            <person name="Yang H.-G."/>
            <person name="Jeong S.-J."/>
            <person name="Ha G.-S."/>
            <person name="Yang H.-J."/>
            <person name="Jeong D.-Y."/>
        </authorList>
    </citation>
    <scope>NUCLEOTIDE SEQUENCE [LARGE SCALE GENOMIC DNA]</scope>
    <source>
        <strain evidence="2 4">SRCM217440</strain>
    </source>
</reference>
<dbReference type="Proteomes" id="UP001212327">
    <property type="component" value="Unassembled WGS sequence"/>
</dbReference>
<proteinExistence type="predicted"/>
<sequence>MLHSEKWRPLMVTLIVIAAIFAAFFVLEAFSGMGFFHGNMMSNVSSWGSHIGGCMR</sequence>
<organism evidence="3 5">
    <name type="scientific">Lacticaseibacillus paracasei</name>
    <name type="common">Lactobacillus paracasei</name>
    <dbReference type="NCBI Taxonomy" id="1597"/>
    <lineage>
        <taxon>Bacteria</taxon>
        <taxon>Bacillati</taxon>
        <taxon>Bacillota</taxon>
        <taxon>Bacilli</taxon>
        <taxon>Lactobacillales</taxon>
        <taxon>Lactobacillaceae</taxon>
        <taxon>Lacticaseibacillus</taxon>
    </lineage>
</organism>
<dbReference type="EMBL" id="JAVKVH010000001">
    <property type="protein sequence ID" value="MDR7624777.1"/>
    <property type="molecule type" value="Genomic_DNA"/>
</dbReference>
<dbReference type="Proteomes" id="UP001268544">
    <property type="component" value="Unassembled WGS sequence"/>
</dbReference>
<evidence type="ECO:0000313" key="5">
    <source>
        <dbReference type="Proteomes" id="UP001268544"/>
    </source>
</evidence>
<feature type="transmembrane region" description="Helical" evidence="1">
    <location>
        <begin position="12"/>
        <end position="36"/>
    </location>
</feature>
<dbReference type="AlphaFoldDB" id="A0AAQ0YFN1"/>
<evidence type="ECO:0000313" key="2">
    <source>
        <dbReference type="EMBL" id="MDB1564651.1"/>
    </source>
</evidence>
<dbReference type="RefSeq" id="WP_003574409.1">
    <property type="nucleotide sequence ID" value="NZ_CP025582.1"/>
</dbReference>
<dbReference type="EMBL" id="JAQLSF010000001">
    <property type="protein sequence ID" value="MDB1564651.1"/>
    <property type="molecule type" value="Genomic_DNA"/>
</dbReference>
<evidence type="ECO:0000313" key="3">
    <source>
        <dbReference type="EMBL" id="MDR7624777.1"/>
    </source>
</evidence>